<organism evidence="3 4">
    <name type="scientific">Lithohypha guttulata</name>
    <dbReference type="NCBI Taxonomy" id="1690604"/>
    <lineage>
        <taxon>Eukaryota</taxon>
        <taxon>Fungi</taxon>
        <taxon>Dikarya</taxon>
        <taxon>Ascomycota</taxon>
        <taxon>Pezizomycotina</taxon>
        <taxon>Eurotiomycetes</taxon>
        <taxon>Chaetothyriomycetidae</taxon>
        <taxon>Chaetothyriales</taxon>
        <taxon>Trichomeriaceae</taxon>
        <taxon>Lithohypha</taxon>
    </lineage>
</organism>
<feature type="domain" description="Alpha/beta hydrolase fold-3" evidence="2">
    <location>
        <begin position="67"/>
        <end position="233"/>
    </location>
</feature>
<dbReference type="InterPro" id="IPR013094">
    <property type="entry name" value="AB_hydrolase_3"/>
</dbReference>
<evidence type="ECO:0000313" key="3">
    <source>
        <dbReference type="EMBL" id="KAK5095550.1"/>
    </source>
</evidence>
<dbReference type="EMBL" id="JAVRRG010000027">
    <property type="protein sequence ID" value="KAK5095550.1"/>
    <property type="molecule type" value="Genomic_DNA"/>
</dbReference>
<dbReference type="PANTHER" id="PTHR48081">
    <property type="entry name" value="AB HYDROLASE SUPERFAMILY PROTEIN C4A8.06C"/>
    <property type="match status" value="1"/>
</dbReference>
<keyword evidence="4" id="KW-1185">Reference proteome</keyword>
<dbReference type="InterPro" id="IPR029058">
    <property type="entry name" value="AB_hydrolase_fold"/>
</dbReference>
<dbReference type="InterPro" id="IPR050300">
    <property type="entry name" value="GDXG_lipolytic_enzyme"/>
</dbReference>
<gene>
    <name evidence="3" type="ORF">LTR24_003021</name>
</gene>
<dbReference type="SUPFAM" id="SSF53474">
    <property type="entry name" value="alpha/beta-Hydrolases"/>
    <property type="match status" value="1"/>
</dbReference>
<dbReference type="Pfam" id="PF07859">
    <property type="entry name" value="Abhydrolase_3"/>
    <property type="match status" value="1"/>
</dbReference>
<sequence length="355" mass="40319">MHSIWSVYPPRVKILNSSRYGPYRHRLFNEVKDPIPNSKNPFRGRWIVRDSITEPISSNPPNSDIVIFYLHGGGYFSSSTSSYLLFLLRLSETILRSGKTVSIFALEYDLAPEHTFPTQLRQARAAYDWLLDELGGNRRQLLVMGDSAGAHLALSLLVDLQEPHNAVEGDPAGTAIDTTEKSDLKPGLGLVLLSPWLSLHHQPESFTRNAMTDILAPPALHRSALQFLGPRHRTPWPPRSPHLEFLAPDPAIDWNTVLPDWVWVSAGKHEILYDDIIRWIVDRGTDCHGASRIDGQVDKDEPHVYAWFKTTDVRLRKSFVDQRLELDREDKVPEYEPIDRIAEAILKRYAKVVGA</sequence>
<evidence type="ECO:0000313" key="4">
    <source>
        <dbReference type="Proteomes" id="UP001345013"/>
    </source>
</evidence>
<reference evidence="3 4" key="1">
    <citation type="submission" date="2023-08" db="EMBL/GenBank/DDBJ databases">
        <title>Black Yeasts Isolated from many extreme environments.</title>
        <authorList>
            <person name="Coleine C."/>
            <person name="Stajich J.E."/>
            <person name="Selbmann L."/>
        </authorList>
    </citation>
    <scope>NUCLEOTIDE SEQUENCE [LARGE SCALE GENOMIC DNA]</scope>
    <source>
        <strain evidence="3 4">CCFEE 5885</strain>
    </source>
</reference>
<evidence type="ECO:0000256" key="1">
    <source>
        <dbReference type="ARBA" id="ARBA00022801"/>
    </source>
</evidence>
<keyword evidence="1" id="KW-0378">Hydrolase</keyword>
<evidence type="ECO:0000259" key="2">
    <source>
        <dbReference type="Pfam" id="PF07859"/>
    </source>
</evidence>
<dbReference type="Gene3D" id="3.40.50.1820">
    <property type="entry name" value="alpha/beta hydrolase"/>
    <property type="match status" value="1"/>
</dbReference>
<name>A0ABR0KG60_9EURO</name>
<dbReference type="Proteomes" id="UP001345013">
    <property type="component" value="Unassembled WGS sequence"/>
</dbReference>
<proteinExistence type="predicted"/>
<comment type="caution">
    <text evidence="3">The sequence shown here is derived from an EMBL/GenBank/DDBJ whole genome shotgun (WGS) entry which is preliminary data.</text>
</comment>
<protein>
    <recommendedName>
        <fullName evidence="2">Alpha/beta hydrolase fold-3 domain-containing protein</fullName>
    </recommendedName>
</protein>
<accession>A0ABR0KG60</accession>
<dbReference type="PANTHER" id="PTHR48081:SF31">
    <property type="entry name" value="STERYL ACETYL HYDROLASE MUG81-RELATED"/>
    <property type="match status" value="1"/>
</dbReference>